<evidence type="ECO:0000313" key="2">
    <source>
        <dbReference type="EMBL" id="KAF2299921.1"/>
    </source>
</evidence>
<feature type="domain" description="Retrovirus-related Pol polyprotein from transposon TNT 1-94-like beta-barrel" evidence="1">
    <location>
        <begin position="1"/>
        <end position="71"/>
    </location>
</feature>
<evidence type="ECO:0000259" key="1">
    <source>
        <dbReference type="Pfam" id="PF22936"/>
    </source>
</evidence>
<dbReference type="AlphaFoldDB" id="A0A6A6LES1"/>
<protein>
    <recommendedName>
        <fullName evidence="1">Retrovirus-related Pol polyprotein from transposon TNT 1-94-like beta-barrel domain-containing protein</fullName>
    </recommendedName>
</protein>
<organism evidence="2 3">
    <name type="scientific">Hevea brasiliensis</name>
    <name type="common">Para rubber tree</name>
    <name type="synonym">Siphonia brasiliensis</name>
    <dbReference type="NCBI Taxonomy" id="3981"/>
    <lineage>
        <taxon>Eukaryota</taxon>
        <taxon>Viridiplantae</taxon>
        <taxon>Streptophyta</taxon>
        <taxon>Embryophyta</taxon>
        <taxon>Tracheophyta</taxon>
        <taxon>Spermatophyta</taxon>
        <taxon>Magnoliopsida</taxon>
        <taxon>eudicotyledons</taxon>
        <taxon>Gunneridae</taxon>
        <taxon>Pentapetalae</taxon>
        <taxon>rosids</taxon>
        <taxon>fabids</taxon>
        <taxon>Malpighiales</taxon>
        <taxon>Euphorbiaceae</taxon>
        <taxon>Crotonoideae</taxon>
        <taxon>Micrandreae</taxon>
        <taxon>Hevea</taxon>
    </lineage>
</organism>
<gene>
    <name evidence="2" type="ORF">GH714_005965</name>
</gene>
<dbReference type="EMBL" id="JAAGAX010000010">
    <property type="protein sequence ID" value="KAF2299921.1"/>
    <property type="molecule type" value="Genomic_DNA"/>
</dbReference>
<dbReference type="CDD" id="cd09272">
    <property type="entry name" value="RNase_HI_RT_Ty1"/>
    <property type="match status" value="1"/>
</dbReference>
<name>A0A6A6LES1_HEVBR</name>
<dbReference type="Pfam" id="PF22936">
    <property type="entry name" value="Pol_BBD"/>
    <property type="match status" value="1"/>
</dbReference>
<comment type="caution">
    <text evidence="2">The sequence shown here is derived from an EMBL/GenBank/DDBJ whole genome shotgun (WGS) entry which is preliminary data.</text>
</comment>
<dbReference type="PANTHER" id="PTHR11439">
    <property type="entry name" value="GAG-POL-RELATED RETROTRANSPOSON"/>
    <property type="match status" value="1"/>
</dbReference>
<dbReference type="PANTHER" id="PTHR11439:SF517">
    <property type="entry name" value="CYSTEINE-RICH RLK (RECEPTOR-LIKE PROTEIN KINASE) 8"/>
    <property type="match status" value="1"/>
</dbReference>
<evidence type="ECO:0000313" key="3">
    <source>
        <dbReference type="Proteomes" id="UP000467840"/>
    </source>
</evidence>
<accession>A0A6A6LES1</accession>
<dbReference type="Proteomes" id="UP000467840">
    <property type="component" value="Chromosome 4"/>
</dbReference>
<keyword evidence="3" id="KW-1185">Reference proteome</keyword>
<dbReference type="InterPro" id="IPR054722">
    <property type="entry name" value="PolX-like_BBD"/>
</dbReference>
<proteinExistence type="predicted"/>
<sequence length="308" mass="34963">MCGDNSAFSTLDESFRDNVKFRDNSKVSIMGKGKILIETLGNTIQTISNVLFVLDLKTNMLSIGQLQEKGYEISIKGGVCRIHDAKLGLIAQVTMSANRMFPLCLNHIEQTCFSTKLIDEAWLWHFRLRSSQLFWFENALTEKHGEKSDMVGFTDSDYTGDFDDRKSTSGYVFMFGSGVVSRSSKKQAIIILSTTEAEFVAATTCACQAIWLRKILEELHFKQEGATAIYCDNSSTIKLAKNPVLHGRSKHIDVKFHFLRDLTRDGIIDFIHCKSEDQFADIMTKPLKLSMFQKLRQFIRVCSLNKSY</sequence>
<reference evidence="2 3" key="1">
    <citation type="journal article" date="2020" name="Mol. Plant">
        <title>The Chromosome-Based Rubber Tree Genome Provides New Insights into Spurge Genome Evolution and Rubber Biosynthesis.</title>
        <authorList>
            <person name="Liu J."/>
            <person name="Shi C."/>
            <person name="Shi C.C."/>
            <person name="Li W."/>
            <person name="Zhang Q.J."/>
            <person name="Zhang Y."/>
            <person name="Li K."/>
            <person name="Lu H.F."/>
            <person name="Shi C."/>
            <person name="Zhu S.T."/>
            <person name="Xiao Z.Y."/>
            <person name="Nan H."/>
            <person name="Yue Y."/>
            <person name="Zhu X.G."/>
            <person name="Wu Y."/>
            <person name="Hong X.N."/>
            <person name="Fan G.Y."/>
            <person name="Tong Y."/>
            <person name="Zhang D."/>
            <person name="Mao C.L."/>
            <person name="Liu Y.L."/>
            <person name="Hao S.J."/>
            <person name="Liu W.Q."/>
            <person name="Lv M.Q."/>
            <person name="Zhang H.B."/>
            <person name="Liu Y."/>
            <person name="Hu-Tang G.R."/>
            <person name="Wang J.P."/>
            <person name="Wang J.H."/>
            <person name="Sun Y.H."/>
            <person name="Ni S.B."/>
            <person name="Chen W.B."/>
            <person name="Zhang X.C."/>
            <person name="Jiao Y.N."/>
            <person name="Eichler E.E."/>
            <person name="Li G.H."/>
            <person name="Liu X."/>
            <person name="Gao L.Z."/>
        </authorList>
    </citation>
    <scope>NUCLEOTIDE SEQUENCE [LARGE SCALE GENOMIC DNA]</scope>
    <source>
        <strain evidence="3">cv. GT1</strain>
        <tissue evidence="2">Leaf</tissue>
    </source>
</reference>